<keyword evidence="5" id="KW-1185">Reference proteome</keyword>
<dbReference type="SUPFAM" id="SSF52540">
    <property type="entry name" value="P-loop containing nucleoside triphosphate hydrolases"/>
    <property type="match status" value="1"/>
</dbReference>
<dbReference type="RefSeq" id="WP_305169458.1">
    <property type="nucleotide sequence ID" value="NZ_JAUUUU010000001.1"/>
</dbReference>
<dbReference type="PANTHER" id="PTHR30050">
    <property type="entry name" value="CHROMOSOMAL REPLICATION INITIATOR PROTEIN DNAA"/>
    <property type="match status" value="1"/>
</dbReference>
<reference evidence="4" key="1">
    <citation type="journal article" date="2010" name="Int. J. Syst. Evol. Microbiol.">
        <title>Porticoccus litoralis gen. nov., sp. nov., a gammaproteobacterium isolated from the Yellow Sea.</title>
        <authorList>
            <person name="Oh H.M."/>
            <person name="Kim H."/>
            <person name="Kim K.M."/>
            <person name="Min G.S."/>
            <person name="Cho J.C."/>
        </authorList>
    </citation>
    <scope>NUCLEOTIDE SEQUENCE</scope>
    <source>
        <strain evidence="4">DSM 25064</strain>
    </source>
</reference>
<dbReference type="NCBIfam" id="TIGR03420">
    <property type="entry name" value="DnaA_homol_Hda"/>
    <property type="match status" value="1"/>
</dbReference>
<gene>
    <name evidence="4" type="primary">hda</name>
    <name evidence="4" type="ORF">Q8A57_03100</name>
</gene>
<dbReference type="InterPro" id="IPR013317">
    <property type="entry name" value="DnaA_dom"/>
</dbReference>
<name>A0AAW8B1S8_9GAMM</name>
<comment type="similarity">
    <text evidence="1">Belongs to the DnaA family.</text>
</comment>
<comment type="caution">
    <text evidence="4">The sequence shown here is derived from an EMBL/GenBank/DDBJ whole genome shotgun (WGS) entry which is preliminary data.</text>
</comment>
<evidence type="ECO:0000256" key="1">
    <source>
        <dbReference type="RuleBase" id="RU004227"/>
    </source>
</evidence>
<evidence type="ECO:0000259" key="3">
    <source>
        <dbReference type="Pfam" id="PF22688"/>
    </source>
</evidence>
<dbReference type="GO" id="GO:0032297">
    <property type="term" value="P:negative regulation of DNA-templated DNA replication initiation"/>
    <property type="evidence" value="ECO:0007669"/>
    <property type="project" value="InterPro"/>
</dbReference>
<feature type="domain" description="Chromosomal replication initiator protein DnaA ATPAse" evidence="2">
    <location>
        <begin position="11"/>
        <end position="158"/>
    </location>
</feature>
<accession>A0AAW8B1S8</accession>
<dbReference type="InterPro" id="IPR020591">
    <property type="entry name" value="Chromosome_initiator_DnaA-like"/>
</dbReference>
<dbReference type="Gene3D" id="3.40.50.300">
    <property type="entry name" value="P-loop containing nucleotide triphosphate hydrolases"/>
    <property type="match status" value="1"/>
</dbReference>
<evidence type="ECO:0000313" key="5">
    <source>
        <dbReference type="Proteomes" id="UP001178354"/>
    </source>
</evidence>
<organism evidence="4 5">
    <name type="scientific">Porticoccus litoralis</name>
    <dbReference type="NCBI Taxonomy" id="434086"/>
    <lineage>
        <taxon>Bacteria</taxon>
        <taxon>Pseudomonadati</taxon>
        <taxon>Pseudomonadota</taxon>
        <taxon>Gammaproteobacteria</taxon>
        <taxon>Cellvibrionales</taxon>
        <taxon>Porticoccaceae</taxon>
        <taxon>Porticoccus</taxon>
    </lineage>
</organism>
<dbReference type="PRINTS" id="PR00051">
    <property type="entry name" value="DNAA"/>
</dbReference>
<dbReference type="Proteomes" id="UP001178354">
    <property type="component" value="Unassembled WGS sequence"/>
</dbReference>
<dbReference type="Pfam" id="PF00308">
    <property type="entry name" value="Bac_DnaA"/>
    <property type="match status" value="1"/>
</dbReference>
<dbReference type="Gene3D" id="1.10.8.60">
    <property type="match status" value="1"/>
</dbReference>
<dbReference type="PANTHER" id="PTHR30050:SF5">
    <property type="entry name" value="DNAA REGULATORY INACTIVATOR HDA"/>
    <property type="match status" value="1"/>
</dbReference>
<dbReference type="InterPro" id="IPR055199">
    <property type="entry name" value="Hda_lid"/>
</dbReference>
<dbReference type="AlphaFoldDB" id="A0AAW8B1S8"/>
<protein>
    <submittedName>
        <fullName evidence="4">DnaA regulatory inactivator Hda</fullName>
    </submittedName>
</protein>
<proteinExistence type="inferred from homology"/>
<reference evidence="4" key="2">
    <citation type="submission" date="2023-08" db="EMBL/GenBank/DDBJ databases">
        <authorList>
            <person name="Luo J."/>
        </authorList>
    </citation>
    <scope>NUCLEOTIDE SEQUENCE</scope>
    <source>
        <strain evidence="4">DSM 25064</strain>
    </source>
</reference>
<sequence>MPQQLSLQIKLNDDATFENFLVPAGDSKHLLLTLLRDSWPQSDEPSVYLWGRPGSGVSHLLQASCHRAASSGLPVQYLPLRELMEYPPEAVLAELERLPLVAIDDVQAIADRDDWQEALFNLFNRVRDVGGHLLMGGDAAPRELPLALSDLRSRIGWGPVFQLEAPNDVQREEILKFRAARRGMTLEDEVARYLVNRAARDLHGLMDCLDTLEKTSLEAKRKLSIPFVKQVFSW</sequence>
<keyword evidence="1" id="KW-0235">DNA replication</keyword>
<evidence type="ECO:0000313" key="4">
    <source>
        <dbReference type="EMBL" id="MDP1519946.1"/>
    </source>
</evidence>
<dbReference type="EMBL" id="JAUUUU010000001">
    <property type="protein sequence ID" value="MDP1519946.1"/>
    <property type="molecule type" value="Genomic_DNA"/>
</dbReference>
<evidence type="ECO:0000259" key="2">
    <source>
        <dbReference type="Pfam" id="PF00308"/>
    </source>
</evidence>
<feature type="domain" description="Hda lid" evidence="3">
    <location>
        <begin position="168"/>
        <end position="231"/>
    </location>
</feature>
<dbReference type="Pfam" id="PF22688">
    <property type="entry name" value="Hda_lid"/>
    <property type="match status" value="1"/>
</dbReference>
<dbReference type="InterPro" id="IPR027417">
    <property type="entry name" value="P-loop_NTPase"/>
</dbReference>
<dbReference type="InterPro" id="IPR017788">
    <property type="entry name" value="Hda"/>
</dbReference>
<dbReference type="GO" id="GO:0006270">
    <property type="term" value="P:DNA replication initiation"/>
    <property type="evidence" value="ECO:0007669"/>
    <property type="project" value="TreeGrafter"/>
</dbReference>